<evidence type="ECO:0000313" key="1">
    <source>
        <dbReference type="EMBL" id="JAH17818.1"/>
    </source>
</evidence>
<dbReference type="AlphaFoldDB" id="A0A0E9QP31"/>
<proteinExistence type="predicted"/>
<reference evidence="1" key="2">
    <citation type="journal article" date="2015" name="Fish Shellfish Immunol.">
        <title>Early steps in the European eel (Anguilla anguilla)-Vibrio vulnificus interaction in the gills: Role of the RtxA13 toxin.</title>
        <authorList>
            <person name="Callol A."/>
            <person name="Pajuelo D."/>
            <person name="Ebbesson L."/>
            <person name="Teles M."/>
            <person name="MacKenzie S."/>
            <person name="Amaro C."/>
        </authorList>
    </citation>
    <scope>NUCLEOTIDE SEQUENCE</scope>
</reference>
<name>A0A0E9QP31_ANGAN</name>
<reference evidence="1" key="1">
    <citation type="submission" date="2014-11" db="EMBL/GenBank/DDBJ databases">
        <authorList>
            <person name="Amaro Gonzalez C."/>
        </authorList>
    </citation>
    <scope>NUCLEOTIDE SEQUENCE</scope>
</reference>
<protein>
    <submittedName>
        <fullName evidence="1">Uncharacterized protein</fullName>
    </submittedName>
</protein>
<accession>A0A0E9QP31</accession>
<sequence>MLERMHAHIKFNTRSLRFYCVYVRYALRFKHTADQFWDCRAPVL</sequence>
<dbReference type="EMBL" id="GBXM01090759">
    <property type="protein sequence ID" value="JAH17818.1"/>
    <property type="molecule type" value="Transcribed_RNA"/>
</dbReference>
<organism evidence="1">
    <name type="scientific">Anguilla anguilla</name>
    <name type="common">European freshwater eel</name>
    <name type="synonym">Muraena anguilla</name>
    <dbReference type="NCBI Taxonomy" id="7936"/>
    <lineage>
        <taxon>Eukaryota</taxon>
        <taxon>Metazoa</taxon>
        <taxon>Chordata</taxon>
        <taxon>Craniata</taxon>
        <taxon>Vertebrata</taxon>
        <taxon>Euteleostomi</taxon>
        <taxon>Actinopterygii</taxon>
        <taxon>Neopterygii</taxon>
        <taxon>Teleostei</taxon>
        <taxon>Anguilliformes</taxon>
        <taxon>Anguillidae</taxon>
        <taxon>Anguilla</taxon>
    </lineage>
</organism>